<dbReference type="AlphaFoldDB" id="A0A3N2PW43"/>
<sequence length="382" mass="41658">MASEWAQVSGDDNDAASKDNNGEPREETSFHAIPPAMHSVLTELTTAAGFFLPPPLLPTAAAATLPRPPKQLPWMHDAVRLATSRPSTIWALARPSLLCEGYVAASVYFVLAILLNHARRMLAPWAGTLSGACFAHSATPLADLKLAVGSAHIFLDEVLSCSVWRGVARGVVVKGFVELGAAVAVRWLVEETGTRGSKAKTKATRMTRMGKGISIGLDVARLGFLVWMLAAAEYAQARSCRVVAVVLACGRSVLGSSDHRVALARVLTKHGWAKVLAQCWCVGFYLCFAIVPLFRGAVGQAARGRFGLFGLLGVVVYVTYLVTRYSNKYYMVLELWGLVMVYWWVVVGTVVLGAHWLWDCRHERLVRDGGYGEEDEETKKKR</sequence>
<keyword evidence="2" id="KW-1133">Transmembrane helix</keyword>
<feature type="region of interest" description="Disordered" evidence="1">
    <location>
        <begin position="1"/>
        <end position="28"/>
    </location>
</feature>
<feature type="transmembrane region" description="Helical" evidence="2">
    <location>
        <begin position="275"/>
        <end position="294"/>
    </location>
</feature>
<proteinExistence type="predicted"/>
<dbReference type="RefSeq" id="XP_028466392.1">
    <property type="nucleotide sequence ID" value="XM_028606975.1"/>
</dbReference>
<feature type="transmembrane region" description="Helical" evidence="2">
    <location>
        <begin position="335"/>
        <end position="358"/>
    </location>
</feature>
<organism evidence="3 4">
    <name type="scientific">Sodiomyces alkalinus (strain CBS 110278 / VKM F-3762 / F11)</name>
    <name type="common">Alkaliphilic filamentous fungus</name>
    <dbReference type="NCBI Taxonomy" id="1314773"/>
    <lineage>
        <taxon>Eukaryota</taxon>
        <taxon>Fungi</taxon>
        <taxon>Dikarya</taxon>
        <taxon>Ascomycota</taxon>
        <taxon>Pezizomycotina</taxon>
        <taxon>Sordariomycetes</taxon>
        <taxon>Hypocreomycetidae</taxon>
        <taxon>Glomerellales</taxon>
        <taxon>Plectosphaerellaceae</taxon>
        <taxon>Sodiomyces</taxon>
    </lineage>
</organism>
<feature type="transmembrane region" description="Helical" evidence="2">
    <location>
        <begin position="306"/>
        <end position="323"/>
    </location>
</feature>
<keyword evidence="2" id="KW-0472">Membrane</keyword>
<dbReference type="EMBL" id="ML119055">
    <property type="protein sequence ID" value="ROT38586.1"/>
    <property type="molecule type" value="Genomic_DNA"/>
</dbReference>
<reference evidence="3 4" key="1">
    <citation type="journal article" date="2018" name="Mol. Ecol.">
        <title>The obligate alkalophilic soda-lake fungus Sodiomyces alkalinus has shifted to a protein diet.</title>
        <authorList>
            <person name="Grum-Grzhimaylo A.A."/>
            <person name="Falkoski D.L."/>
            <person name="van den Heuvel J."/>
            <person name="Valero-Jimenez C.A."/>
            <person name="Min B."/>
            <person name="Choi I.G."/>
            <person name="Lipzen A."/>
            <person name="Daum C.G."/>
            <person name="Aanen D.K."/>
            <person name="Tsang A."/>
            <person name="Henrissat B."/>
            <person name="Bilanenko E.N."/>
            <person name="de Vries R.P."/>
            <person name="van Kan J.A.L."/>
            <person name="Grigoriev I.V."/>
            <person name="Debets A.J.M."/>
        </authorList>
    </citation>
    <scope>NUCLEOTIDE SEQUENCE [LARGE SCALE GENOMIC DNA]</scope>
    <source>
        <strain evidence="3 4">F11</strain>
    </source>
</reference>
<dbReference type="GeneID" id="39575453"/>
<dbReference type="Proteomes" id="UP000272025">
    <property type="component" value="Unassembled WGS sequence"/>
</dbReference>
<evidence type="ECO:0000313" key="4">
    <source>
        <dbReference type="Proteomes" id="UP000272025"/>
    </source>
</evidence>
<protein>
    <submittedName>
        <fullName evidence="3">Uncharacterized protein</fullName>
    </submittedName>
</protein>
<keyword evidence="2" id="KW-0812">Transmembrane</keyword>
<feature type="compositionally biased region" description="Basic and acidic residues" evidence="1">
    <location>
        <begin position="15"/>
        <end position="28"/>
    </location>
</feature>
<accession>A0A3N2PW43</accession>
<evidence type="ECO:0000313" key="3">
    <source>
        <dbReference type="EMBL" id="ROT38586.1"/>
    </source>
</evidence>
<evidence type="ECO:0000256" key="2">
    <source>
        <dbReference type="SAM" id="Phobius"/>
    </source>
</evidence>
<evidence type="ECO:0000256" key="1">
    <source>
        <dbReference type="SAM" id="MobiDB-lite"/>
    </source>
</evidence>
<gene>
    <name evidence="3" type="ORF">SODALDRAFT_165672</name>
</gene>
<keyword evidence="4" id="KW-1185">Reference proteome</keyword>
<dbReference type="OrthoDB" id="5233297at2759"/>
<name>A0A3N2PW43_SODAK</name>